<feature type="signal peptide" evidence="2">
    <location>
        <begin position="1"/>
        <end position="22"/>
    </location>
</feature>
<organism evidence="3 4">
    <name type="scientific">Thomasclavelia cocleata</name>
    <dbReference type="NCBI Taxonomy" id="69824"/>
    <lineage>
        <taxon>Bacteria</taxon>
        <taxon>Bacillati</taxon>
        <taxon>Bacillota</taxon>
        <taxon>Erysipelotrichia</taxon>
        <taxon>Erysipelotrichales</taxon>
        <taxon>Coprobacillaceae</taxon>
        <taxon>Thomasclavelia</taxon>
    </lineage>
</organism>
<sequence length="165" mass="17808">MKTKFICMLFMLVLTFALSACSGGQDDNTEKSQNDIITTQPNNSIPADNIDNNITKPENVGGDTRPTEPNDNDKDAAKPRDGTKEKSSTESDTNKKGNNAIPFENNADNSSKKSKDNGQQFVTIEIFDSSATHQKGSGNLNANGGGNEKSDTQMTESKNETILSK</sequence>
<feature type="chain" id="PRO_5039204234" description="Lipoprotein" evidence="2">
    <location>
        <begin position="23"/>
        <end position="165"/>
    </location>
</feature>
<comment type="caution">
    <text evidence="3">The sequence shown here is derived from an EMBL/GenBank/DDBJ whole genome shotgun (WGS) entry which is preliminary data.</text>
</comment>
<feature type="region of interest" description="Disordered" evidence="1">
    <location>
        <begin position="23"/>
        <end position="165"/>
    </location>
</feature>
<protein>
    <recommendedName>
        <fullName evidence="5">Lipoprotein</fullName>
    </recommendedName>
</protein>
<dbReference type="RefSeq" id="WP_172471607.1">
    <property type="nucleotide sequence ID" value="NZ_BLMI01000007.1"/>
</dbReference>
<name>A0A829Z797_9FIRM</name>
<evidence type="ECO:0000313" key="4">
    <source>
        <dbReference type="Proteomes" id="UP000490821"/>
    </source>
</evidence>
<dbReference type="EMBL" id="BLMI01000007">
    <property type="protein sequence ID" value="GFI39977.1"/>
    <property type="molecule type" value="Genomic_DNA"/>
</dbReference>
<evidence type="ECO:0000313" key="3">
    <source>
        <dbReference type="EMBL" id="GFI39977.1"/>
    </source>
</evidence>
<dbReference type="Proteomes" id="UP000490821">
    <property type="component" value="Unassembled WGS sequence"/>
</dbReference>
<dbReference type="AlphaFoldDB" id="A0A829Z797"/>
<accession>A0A829Z797</accession>
<dbReference type="PROSITE" id="PS51257">
    <property type="entry name" value="PROKAR_LIPOPROTEIN"/>
    <property type="match status" value="1"/>
</dbReference>
<keyword evidence="2" id="KW-0732">Signal</keyword>
<evidence type="ECO:0000256" key="1">
    <source>
        <dbReference type="SAM" id="MobiDB-lite"/>
    </source>
</evidence>
<evidence type="ECO:0000256" key="2">
    <source>
        <dbReference type="SAM" id="SignalP"/>
    </source>
</evidence>
<evidence type="ECO:0008006" key="5">
    <source>
        <dbReference type="Google" id="ProtNLM"/>
    </source>
</evidence>
<proteinExistence type="predicted"/>
<feature type="compositionally biased region" description="Polar residues" evidence="1">
    <location>
        <begin position="34"/>
        <end position="56"/>
    </location>
</feature>
<feature type="compositionally biased region" description="Basic and acidic residues" evidence="1">
    <location>
        <begin position="65"/>
        <end position="95"/>
    </location>
</feature>
<gene>
    <name evidence="3" type="ORF">IMSAGC017_00008</name>
</gene>
<feature type="compositionally biased region" description="Polar residues" evidence="1">
    <location>
        <begin position="152"/>
        <end position="165"/>
    </location>
</feature>
<reference evidence="3 4" key="1">
    <citation type="journal article" date="2020" name="Microbiome">
        <title>Single-cell genomics of uncultured bacteria reveals dietary fiber responders in the mouse gut microbiota.</title>
        <authorList>
            <person name="Chijiiwa R."/>
            <person name="Hosokawa M."/>
            <person name="Kogawa M."/>
            <person name="Nishikawa Y."/>
            <person name="Ide K."/>
            <person name="Sakanashi C."/>
            <person name="Takahashi K."/>
            <person name="Takeyama H."/>
        </authorList>
    </citation>
    <scope>NUCLEOTIDE SEQUENCE [LARGE SCALE GENOMIC DNA]</scope>
    <source>
        <strain evidence="3">IMSAGC_017</strain>
    </source>
</reference>